<accession>A0ABW0UZQ4</accession>
<sequence length="41" mass="4423">MNLPAAQKMVDSRCQDLLAASRPVVEREGVRSTSSPVPRAV</sequence>
<dbReference type="EMBL" id="JBHSNY010000016">
    <property type="protein sequence ID" value="MFC5639087.1"/>
    <property type="molecule type" value="Genomic_DNA"/>
</dbReference>
<name>A0ABW0UZQ4_9ACTN</name>
<dbReference type="RefSeq" id="WP_381030778.1">
    <property type="nucleotide sequence ID" value="NZ_JBHSNY010000016.1"/>
</dbReference>
<proteinExistence type="predicted"/>
<gene>
    <name evidence="1" type="ORF">ACFPZJ_36180</name>
</gene>
<protein>
    <submittedName>
        <fullName evidence="1">Uncharacterized protein</fullName>
    </submittedName>
</protein>
<reference evidence="2" key="1">
    <citation type="journal article" date="2019" name="Int. J. Syst. Evol. Microbiol.">
        <title>The Global Catalogue of Microorganisms (GCM) 10K type strain sequencing project: providing services to taxonomists for standard genome sequencing and annotation.</title>
        <authorList>
            <consortium name="The Broad Institute Genomics Platform"/>
            <consortium name="The Broad Institute Genome Sequencing Center for Infectious Disease"/>
            <person name="Wu L."/>
            <person name="Ma J."/>
        </authorList>
    </citation>
    <scope>NUCLEOTIDE SEQUENCE [LARGE SCALE GENOMIC DNA]</scope>
    <source>
        <strain evidence="2">CGMCC 4.7248</strain>
    </source>
</reference>
<comment type="caution">
    <text evidence="1">The sequence shown here is derived from an EMBL/GenBank/DDBJ whole genome shotgun (WGS) entry which is preliminary data.</text>
</comment>
<organism evidence="1 2">
    <name type="scientific">Streptomyces bullii</name>
    <dbReference type="NCBI Taxonomy" id="349910"/>
    <lineage>
        <taxon>Bacteria</taxon>
        <taxon>Bacillati</taxon>
        <taxon>Actinomycetota</taxon>
        <taxon>Actinomycetes</taxon>
        <taxon>Kitasatosporales</taxon>
        <taxon>Streptomycetaceae</taxon>
        <taxon>Streptomyces</taxon>
    </lineage>
</organism>
<dbReference type="Proteomes" id="UP001596154">
    <property type="component" value="Unassembled WGS sequence"/>
</dbReference>
<keyword evidence="2" id="KW-1185">Reference proteome</keyword>
<evidence type="ECO:0000313" key="1">
    <source>
        <dbReference type="EMBL" id="MFC5639087.1"/>
    </source>
</evidence>
<evidence type="ECO:0000313" key="2">
    <source>
        <dbReference type="Proteomes" id="UP001596154"/>
    </source>
</evidence>